<dbReference type="PANTHER" id="PTHR43033">
    <property type="entry name" value="TRNA(ILE)-LYSIDINE SYNTHASE-RELATED"/>
    <property type="match status" value="1"/>
</dbReference>
<evidence type="ECO:0000256" key="1">
    <source>
        <dbReference type="ARBA" id="ARBA00004496"/>
    </source>
</evidence>
<dbReference type="Pfam" id="PF11734">
    <property type="entry name" value="TilS_C"/>
    <property type="match status" value="1"/>
</dbReference>
<dbReference type="InterPro" id="IPR012094">
    <property type="entry name" value="tRNA_Ile_lys_synt"/>
</dbReference>
<evidence type="ECO:0000256" key="2">
    <source>
        <dbReference type="ARBA" id="ARBA00022490"/>
    </source>
</evidence>
<comment type="caution">
    <text evidence="10">The sequence shown here is derived from an EMBL/GenBank/DDBJ whole genome shotgun (WGS) entry which is preliminary data.</text>
</comment>
<evidence type="ECO:0000313" key="10">
    <source>
        <dbReference type="EMBL" id="HIU93494.1"/>
    </source>
</evidence>
<keyword evidence="5 8" id="KW-0547">Nucleotide-binding</keyword>
<dbReference type="NCBIfam" id="TIGR02433">
    <property type="entry name" value="lysidine_TilS_C"/>
    <property type="match status" value="1"/>
</dbReference>
<dbReference type="InterPro" id="IPR014729">
    <property type="entry name" value="Rossmann-like_a/b/a_fold"/>
</dbReference>
<evidence type="ECO:0000256" key="8">
    <source>
        <dbReference type="HAMAP-Rule" id="MF_01161"/>
    </source>
</evidence>
<keyword evidence="3 8" id="KW-0436">Ligase</keyword>
<proteinExistence type="inferred from homology"/>
<evidence type="ECO:0000256" key="6">
    <source>
        <dbReference type="ARBA" id="ARBA00022840"/>
    </source>
</evidence>
<dbReference type="GO" id="GO:0005737">
    <property type="term" value="C:cytoplasm"/>
    <property type="evidence" value="ECO:0007669"/>
    <property type="project" value="UniProtKB-SubCell"/>
</dbReference>
<evidence type="ECO:0000256" key="7">
    <source>
        <dbReference type="ARBA" id="ARBA00048539"/>
    </source>
</evidence>
<keyword evidence="6 8" id="KW-0067">ATP-binding</keyword>
<dbReference type="EMBL" id="DVOD01000072">
    <property type="protein sequence ID" value="HIU93494.1"/>
    <property type="molecule type" value="Genomic_DNA"/>
</dbReference>
<evidence type="ECO:0000256" key="5">
    <source>
        <dbReference type="ARBA" id="ARBA00022741"/>
    </source>
</evidence>
<dbReference type="SUPFAM" id="SSF56037">
    <property type="entry name" value="PheT/TilS domain"/>
    <property type="match status" value="1"/>
</dbReference>
<dbReference type="CDD" id="cd01992">
    <property type="entry name" value="TilS_N"/>
    <property type="match status" value="1"/>
</dbReference>
<dbReference type="InterPro" id="IPR012795">
    <property type="entry name" value="tRNA_Ile_lys_synt_N"/>
</dbReference>
<dbReference type="GO" id="GO:0005524">
    <property type="term" value="F:ATP binding"/>
    <property type="evidence" value="ECO:0007669"/>
    <property type="project" value="UniProtKB-UniRule"/>
</dbReference>
<feature type="domain" description="Lysidine-tRNA(Ile) synthetase C-terminal" evidence="9">
    <location>
        <begin position="376"/>
        <end position="438"/>
    </location>
</feature>
<evidence type="ECO:0000256" key="4">
    <source>
        <dbReference type="ARBA" id="ARBA00022694"/>
    </source>
</evidence>
<dbReference type="SMART" id="SM00977">
    <property type="entry name" value="TilS_C"/>
    <property type="match status" value="1"/>
</dbReference>
<dbReference type="GO" id="GO:0032267">
    <property type="term" value="F:tRNA(Ile)-lysidine synthase activity"/>
    <property type="evidence" value="ECO:0007669"/>
    <property type="project" value="UniProtKB-EC"/>
</dbReference>
<dbReference type="Proteomes" id="UP000886748">
    <property type="component" value="Unassembled WGS sequence"/>
</dbReference>
<comment type="function">
    <text evidence="8">Ligates lysine onto the cytidine present at position 34 of the AUA codon-specific tRNA(Ile) that contains the anticodon CAU, in an ATP-dependent manner. Cytidine is converted to lysidine, thus changing the amino acid specificity of the tRNA from methionine to isoleucine.</text>
</comment>
<comment type="domain">
    <text evidence="8">The N-terminal region contains the highly conserved SGGXDS motif, predicted to be a P-loop motif involved in ATP binding.</text>
</comment>
<dbReference type="GO" id="GO:0006400">
    <property type="term" value="P:tRNA modification"/>
    <property type="evidence" value="ECO:0007669"/>
    <property type="project" value="UniProtKB-UniRule"/>
</dbReference>
<keyword evidence="4 8" id="KW-0819">tRNA processing</keyword>
<dbReference type="EC" id="6.3.4.19" evidence="8"/>
<name>A0A9D1N1P6_9CLOT</name>
<dbReference type="HAMAP" id="MF_01161">
    <property type="entry name" value="tRNA_Ile_lys_synt"/>
    <property type="match status" value="1"/>
</dbReference>
<evidence type="ECO:0000256" key="3">
    <source>
        <dbReference type="ARBA" id="ARBA00022598"/>
    </source>
</evidence>
<dbReference type="PANTHER" id="PTHR43033:SF1">
    <property type="entry name" value="TRNA(ILE)-LYSIDINE SYNTHASE-RELATED"/>
    <property type="match status" value="1"/>
</dbReference>
<dbReference type="Gene3D" id="3.40.50.620">
    <property type="entry name" value="HUPs"/>
    <property type="match status" value="1"/>
</dbReference>
<evidence type="ECO:0000313" key="11">
    <source>
        <dbReference type="Proteomes" id="UP000886748"/>
    </source>
</evidence>
<dbReference type="Pfam" id="PF01171">
    <property type="entry name" value="ATP_bind_3"/>
    <property type="match status" value="1"/>
</dbReference>
<dbReference type="NCBIfam" id="TIGR02432">
    <property type="entry name" value="lysidine_TilS_N"/>
    <property type="match status" value="1"/>
</dbReference>
<sequence>MINKVKNFLKKHGLNDSNKTFVVGFSGGYDSMCMLDILYRISEKSGFKLIALHLNHNWRGREAEIEQENCERYCKENNIQIYTETLPAGTPKTETVAREKRQEFFKKCYKKFNADGLFLAHTKSDNTETILYRLSKGTGVKGLCGILENSKLDFCDVYRPLMPFSRKDIVRYCTVNKLVPNNDSSNFDTKYARNFLRHQIISELKTINPKIEDVILNLSKIAISEQNIIKEYLSKIKTQVTDKKEGFFVTQKFTALSQDVQNKFILDFLIEHNLDYDSKKVDEIYEFIQKNANRKSVKTLSLTKDLWLFVSKEKICTIEDLEPAKIKDEIKIDKCGTYVFHDKIFKLEEYKDSKMPVFPHSNEPAAYVQIDGKIDFRLRTRLHGDVIQPFGMKGTMKLKKLFINKGIEKFKRDEILLLCKGQEIFWAAGVCVSEKLRADKLPTHVLKIEDR</sequence>
<evidence type="ECO:0000259" key="9">
    <source>
        <dbReference type="SMART" id="SM00977"/>
    </source>
</evidence>
<comment type="similarity">
    <text evidence="8">Belongs to the tRNA(Ile)-lysidine synthase family.</text>
</comment>
<gene>
    <name evidence="8 10" type="primary">tilS</name>
    <name evidence="10" type="ORF">IAD26_10250</name>
</gene>
<dbReference type="AlphaFoldDB" id="A0A9D1N1P6"/>
<organism evidence="10 11">
    <name type="scientific">Candidatus Limenecus avicola</name>
    <dbReference type="NCBI Taxonomy" id="2840847"/>
    <lineage>
        <taxon>Bacteria</taxon>
        <taxon>Bacillati</taxon>
        <taxon>Bacillota</taxon>
        <taxon>Clostridia</taxon>
        <taxon>Eubacteriales</taxon>
        <taxon>Clostridiaceae</taxon>
        <taxon>Clostridiaceae incertae sedis</taxon>
        <taxon>Candidatus Limenecus</taxon>
    </lineage>
</organism>
<dbReference type="SUPFAM" id="SSF52402">
    <property type="entry name" value="Adenine nucleotide alpha hydrolases-like"/>
    <property type="match status" value="1"/>
</dbReference>
<reference evidence="10" key="2">
    <citation type="journal article" date="2021" name="PeerJ">
        <title>Extensive microbial diversity within the chicken gut microbiome revealed by metagenomics and culture.</title>
        <authorList>
            <person name="Gilroy R."/>
            <person name="Ravi A."/>
            <person name="Getino M."/>
            <person name="Pursley I."/>
            <person name="Horton D.L."/>
            <person name="Alikhan N.F."/>
            <person name="Baker D."/>
            <person name="Gharbi K."/>
            <person name="Hall N."/>
            <person name="Watson M."/>
            <person name="Adriaenssens E.M."/>
            <person name="Foster-Nyarko E."/>
            <person name="Jarju S."/>
            <person name="Secka A."/>
            <person name="Antonio M."/>
            <person name="Oren A."/>
            <person name="Chaudhuri R.R."/>
            <person name="La Ragione R."/>
            <person name="Hildebrand F."/>
            <person name="Pallen M.J."/>
        </authorList>
    </citation>
    <scope>NUCLEOTIDE SEQUENCE</scope>
    <source>
        <strain evidence="10">CHK154-7741</strain>
    </source>
</reference>
<reference evidence="10" key="1">
    <citation type="submission" date="2020-10" db="EMBL/GenBank/DDBJ databases">
        <authorList>
            <person name="Gilroy R."/>
        </authorList>
    </citation>
    <scope>NUCLEOTIDE SEQUENCE</scope>
    <source>
        <strain evidence="10">CHK154-7741</strain>
    </source>
</reference>
<protein>
    <recommendedName>
        <fullName evidence="8">tRNA(Ile)-lysidine synthase</fullName>
        <ecNumber evidence="8">6.3.4.19</ecNumber>
    </recommendedName>
    <alternativeName>
        <fullName evidence="8">tRNA(Ile)-2-lysyl-cytidine synthase</fullName>
    </alternativeName>
    <alternativeName>
        <fullName evidence="8">tRNA(Ile)-lysidine synthetase</fullName>
    </alternativeName>
</protein>
<dbReference type="InterPro" id="IPR011063">
    <property type="entry name" value="TilS/TtcA_N"/>
</dbReference>
<accession>A0A9D1N1P6</accession>
<keyword evidence="2 8" id="KW-0963">Cytoplasm</keyword>
<comment type="catalytic activity">
    <reaction evidence="7 8">
        <text>cytidine(34) in tRNA(Ile2) + L-lysine + ATP = lysidine(34) in tRNA(Ile2) + AMP + diphosphate + H(+)</text>
        <dbReference type="Rhea" id="RHEA:43744"/>
        <dbReference type="Rhea" id="RHEA-COMP:10625"/>
        <dbReference type="Rhea" id="RHEA-COMP:10670"/>
        <dbReference type="ChEBI" id="CHEBI:15378"/>
        <dbReference type="ChEBI" id="CHEBI:30616"/>
        <dbReference type="ChEBI" id="CHEBI:32551"/>
        <dbReference type="ChEBI" id="CHEBI:33019"/>
        <dbReference type="ChEBI" id="CHEBI:82748"/>
        <dbReference type="ChEBI" id="CHEBI:83665"/>
        <dbReference type="ChEBI" id="CHEBI:456215"/>
        <dbReference type="EC" id="6.3.4.19"/>
    </reaction>
</comment>
<comment type="subcellular location">
    <subcellularLocation>
        <location evidence="1 8">Cytoplasm</location>
    </subcellularLocation>
</comment>
<dbReference type="InterPro" id="IPR012796">
    <property type="entry name" value="Lysidine-tRNA-synth_C"/>
</dbReference>
<feature type="binding site" evidence="8">
    <location>
        <begin position="26"/>
        <end position="31"/>
    </location>
    <ligand>
        <name>ATP</name>
        <dbReference type="ChEBI" id="CHEBI:30616"/>
    </ligand>
</feature>